<dbReference type="Proteomes" id="UP000218615">
    <property type="component" value="Unassembled WGS sequence"/>
</dbReference>
<organism evidence="2 3">
    <name type="scientific">Candidatus Methanoperedens nitratireducens</name>
    <dbReference type="NCBI Taxonomy" id="1392998"/>
    <lineage>
        <taxon>Archaea</taxon>
        <taxon>Methanobacteriati</taxon>
        <taxon>Methanobacteriota</taxon>
        <taxon>Stenosarchaea group</taxon>
        <taxon>Methanomicrobia</taxon>
        <taxon>Methanosarcinales</taxon>
        <taxon>ANME-2 cluster</taxon>
        <taxon>Candidatus Methanoperedentaceae</taxon>
        <taxon>Candidatus Methanoperedens</taxon>
    </lineage>
</organism>
<dbReference type="PANTHER" id="PTHR42754:SF1">
    <property type="entry name" value="LIPOPROTEIN"/>
    <property type="match status" value="1"/>
</dbReference>
<name>A0A284VQU8_9EURY</name>
<protein>
    <submittedName>
        <fullName evidence="2">Uncharacterized protein</fullName>
    </submittedName>
</protein>
<evidence type="ECO:0000313" key="2">
    <source>
        <dbReference type="EMBL" id="SNQ61573.1"/>
    </source>
</evidence>
<keyword evidence="1" id="KW-1133">Transmembrane helix</keyword>
<evidence type="ECO:0000256" key="1">
    <source>
        <dbReference type="SAM" id="Phobius"/>
    </source>
</evidence>
<feature type="transmembrane region" description="Helical" evidence="1">
    <location>
        <begin position="277"/>
        <end position="295"/>
    </location>
</feature>
<keyword evidence="1" id="KW-0812">Transmembrane</keyword>
<dbReference type="OrthoDB" id="98274at2157"/>
<proteinExistence type="predicted"/>
<dbReference type="SUPFAM" id="SSF50998">
    <property type="entry name" value="Quinoprotein alcohol dehydrogenase-like"/>
    <property type="match status" value="1"/>
</dbReference>
<dbReference type="PANTHER" id="PTHR42754">
    <property type="entry name" value="ENDOGLUCANASE"/>
    <property type="match status" value="1"/>
</dbReference>
<reference evidence="3" key="1">
    <citation type="submission" date="2017-06" db="EMBL/GenBank/DDBJ databases">
        <authorList>
            <person name="Cremers G."/>
        </authorList>
    </citation>
    <scope>NUCLEOTIDE SEQUENCE [LARGE SCALE GENOMIC DNA]</scope>
</reference>
<accession>A0A284VQU8</accession>
<dbReference type="EMBL" id="FZMP01000185">
    <property type="protein sequence ID" value="SNQ61573.1"/>
    <property type="molecule type" value="Genomic_DNA"/>
</dbReference>
<sequence length="300" mass="31379">MWDKTFGGKGDDLAASVIQTFDGGYIIAGTTSSYGAGGSDVWLIKTDHKGNWLWDKPFGGKGNDSAASVIQTSDDGYIIAGTTSSYGAGSSDAWLIKTDSKGNLLWDKAIGGKDNDSATAVQQISDGEYIIAGTTSSYGAGSSDAWLIKTDPKGNWSWDKPFGGTGYDSAASVQQTSDNGYIIAGITSSYSAGGTDVWLIKTDSNGNRTWDKTFGGAGDDSAASVQQTSDGEYIIAGTTSSYSTGGSDAWLIYVLDDNATPARKSLSTPSFISTNKSIIIAALILLASLFIIAKLRKYKL</sequence>
<dbReference type="RefSeq" id="WP_179293974.1">
    <property type="nucleotide sequence ID" value="NZ_FZMP01000185.1"/>
</dbReference>
<keyword evidence="3" id="KW-1185">Reference proteome</keyword>
<dbReference type="AlphaFoldDB" id="A0A284VQU8"/>
<keyword evidence="1" id="KW-0472">Membrane</keyword>
<dbReference type="InterPro" id="IPR011047">
    <property type="entry name" value="Quinoprotein_ADH-like_sf"/>
</dbReference>
<evidence type="ECO:0000313" key="3">
    <source>
        <dbReference type="Proteomes" id="UP000218615"/>
    </source>
</evidence>
<gene>
    <name evidence="2" type="ORF">MNV_40041</name>
</gene>